<evidence type="ECO:0000313" key="2">
    <source>
        <dbReference type="EMBL" id="HGQ59532.1"/>
    </source>
</evidence>
<evidence type="ECO:0000313" key="3">
    <source>
        <dbReference type="EMBL" id="HGQ74108.1"/>
    </source>
</evidence>
<name>A0A7C4NPC6_STAMA</name>
<comment type="caution">
    <text evidence="3">The sequence shown here is derived from an EMBL/GenBank/DDBJ whole genome shotgun (WGS) entry which is preliminary data.</text>
</comment>
<dbReference type="EMBL" id="DTBP01000022">
    <property type="protein sequence ID" value="HGQ74108.1"/>
    <property type="molecule type" value="Genomic_DNA"/>
</dbReference>
<proteinExistence type="predicted"/>
<accession>A0A7C4NPC6</accession>
<reference evidence="3" key="1">
    <citation type="journal article" date="2020" name="mSystems">
        <title>Genome- and Community-Level Interaction Insights into Carbon Utilization and Element Cycling Functions of Hydrothermarchaeota in Hydrothermal Sediment.</title>
        <authorList>
            <person name="Zhou Z."/>
            <person name="Liu Y."/>
            <person name="Xu W."/>
            <person name="Pan J."/>
            <person name="Luo Z.H."/>
            <person name="Li M."/>
        </authorList>
    </citation>
    <scope>NUCLEOTIDE SEQUENCE [LARGE SCALE GENOMIC DNA]</scope>
    <source>
        <strain evidence="2">SpSt-638</strain>
        <strain evidence="3">SpSt-648</strain>
    </source>
</reference>
<feature type="transmembrane region" description="Helical" evidence="1">
    <location>
        <begin position="92"/>
        <end position="116"/>
    </location>
</feature>
<keyword evidence="1" id="KW-1133">Transmembrane helix</keyword>
<evidence type="ECO:0000256" key="1">
    <source>
        <dbReference type="SAM" id="Phobius"/>
    </source>
</evidence>
<sequence>MSYALGSIIERFIEAVKRSAKELYIRGVSKISADVNKFSSKMALGEESISRSIITAIVKLHTTISKEDAVIRSFKTMGSAIQKLQCSLEDSLSILSLLLEFLSVLSIILIMVIAWLS</sequence>
<dbReference type="EMBL" id="DTBE01000060">
    <property type="protein sequence ID" value="HGQ59532.1"/>
    <property type="molecule type" value="Genomic_DNA"/>
</dbReference>
<protein>
    <submittedName>
        <fullName evidence="3">Uncharacterized protein</fullName>
    </submittedName>
</protein>
<organism evidence="3">
    <name type="scientific">Staphylothermus marinus</name>
    <dbReference type="NCBI Taxonomy" id="2280"/>
    <lineage>
        <taxon>Archaea</taxon>
        <taxon>Thermoproteota</taxon>
        <taxon>Thermoprotei</taxon>
        <taxon>Desulfurococcales</taxon>
        <taxon>Desulfurococcaceae</taxon>
        <taxon>Staphylothermus</taxon>
    </lineage>
</organism>
<keyword evidence="1" id="KW-0812">Transmembrane</keyword>
<keyword evidence="1" id="KW-0472">Membrane</keyword>
<dbReference type="AlphaFoldDB" id="A0A7C4NPC6"/>
<gene>
    <name evidence="2" type="ORF">ENU09_02295</name>
    <name evidence="3" type="ORF">ENU20_03415</name>
</gene>